<evidence type="ECO:0000256" key="1">
    <source>
        <dbReference type="SAM" id="MobiDB-lite"/>
    </source>
</evidence>
<reference evidence="2" key="1">
    <citation type="submission" date="2019-08" db="EMBL/GenBank/DDBJ databases">
        <authorList>
            <person name="Kucharzyk K."/>
            <person name="Murdoch R.W."/>
            <person name="Higgins S."/>
            <person name="Loffler F."/>
        </authorList>
    </citation>
    <scope>NUCLEOTIDE SEQUENCE</scope>
</reference>
<proteinExistence type="predicted"/>
<comment type="caution">
    <text evidence="2">The sequence shown here is derived from an EMBL/GenBank/DDBJ whole genome shotgun (WGS) entry which is preliminary data.</text>
</comment>
<evidence type="ECO:0000313" key="2">
    <source>
        <dbReference type="EMBL" id="MPM38682.1"/>
    </source>
</evidence>
<feature type="region of interest" description="Disordered" evidence="1">
    <location>
        <begin position="184"/>
        <end position="213"/>
    </location>
</feature>
<sequence>MIRQQIAGAGKRRERASEVMRNGAQQHGALPFPLHSHADFLPLRHKALALQRNTELRADCLNDEYLLCSRLRLQNKLALNAGGTHNGVLKRIGGQFRAQRNNAVDSDVFPYHVLPFFDDAFRAAGRKKARRDLIQGLCRAFVAAGKVHLRLQARGNSPRHNRRNKEKYQKHQIGCIVDLKRKTRLRKQEIKQHDRQERGPSRPAPAAGQHRAK</sequence>
<gene>
    <name evidence="2" type="ORF">SDC9_85312</name>
</gene>
<accession>A0A644ZCR3</accession>
<dbReference type="EMBL" id="VSSQ01008368">
    <property type="protein sequence ID" value="MPM38682.1"/>
    <property type="molecule type" value="Genomic_DNA"/>
</dbReference>
<dbReference type="AlphaFoldDB" id="A0A644ZCR3"/>
<protein>
    <submittedName>
        <fullName evidence="2">Uncharacterized protein</fullName>
    </submittedName>
</protein>
<name>A0A644ZCR3_9ZZZZ</name>
<feature type="region of interest" description="Disordered" evidence="1">
    <location>
        <begin position="154"/>
        <end position="173"/>
    </location>
</feature>
<organism evidence="2">
    <name type="scientific">bioreactor metagenome</name>
    <dbReference type="NCBI Taxonomy" id="1076179"/>
    <lineage>
        <taxon>unclassified sequences</taxon>
        <taxon>metagenomes</taxon>
        <taxon>ecological metagenomes</taxon>
    </lineage>
</organism>
<feature type="compositionally biased region" description="Basic and acidic residues" evidence="1">
    <location>
        <begin position="186"/>
        <end position="200"/>
    </location>
</feature>
<feature type="compositionally biased region" description="Basic residues" evidence="1">
    <location>
        <begin position="154"/>
        <end position="170"/>
    </location>
</feature>